<dbReference type="AlphaFoldDB" id="A0A4U8T1Z0"/>
<name>A0A4U8T1Z0_9HELI</name>
<dbReference type="RefSeq" id="WP_034589251.1">
    <property type="nucleotide sequence ID" value="NZ_JRPE02000002.1"/>
</dbReference>
<organism evidence="2 3">
    <name type="scientific">Helicobacter magdeburgensis</name>
    <dbReference type="NCBI Taxonomy" id="471858"/>
    <lineage>
        <taxon>Bacteria</taxon>
        <taxon>Pseudomonadati</taxon>
        <taxon>Campylobacterota</taxon>
        <taxon>Epsilonproteobacteria</taxon>
        <taxon>Campylobacterales</taxon>
        <taxon>Helicobacteraceae</taxon>
        <taxon>Helicobacter</taxon>
    </lineage>
</organism>
<keyword evidence="1" id="KW-1133">Transmembrane helix</keyword>
<keyword evidence="3" id="KW-1185">Reference proteome</keyword>
<dbReference type="EMBL" id="JRPE02000002">
    <property type="protein sequence ID" value="TLD93416.1"/>
    <property type="molecule type" value="Genomic_DNA"/>
</dbReference>
<keyword evidence="1" id="KW-0812">Transmembrane</keyword>
<feature type="transmembrane region" description="Helical" evidence="1">
    <location>
        <begin position="12"/>
        <end position="43"/>
    </location>
</feature>
<sequence length="133" mass="15121">MSVDFLDTSLFGLYGVFLAIVFGILYSLLGSYFISIMGTLALLPMFMGFYKKPAEEYLQTLQSKITPQQMKELENKATIGFLLCDITEYAGSDCLKYLGYIEKTLLLTEPKGTEKSQIQKNLENREKAKEMQQ</sequence>
<protein>
    <submittedName>
        <fullName evidence="2">Uncharacterized protein</fullName>
    </submittedName>
</protein>
<reference evidence="2 3" key="1">
    <citation type="journal article" date="2014" name="Genome Announc.">
        <title>Draft genome sequences of eight enterohepatic helicobacter species isolated from both laboratory and wild rodents.</title>
        <authorList>
            <person name="Sheh A."/>
            <person name="Shen Z."/>
            <person name="Fox J.G."/>
        </authorList>
    </citation>
    <scope>NUCLEOTIDE SEQUENCE [LARGE SCALE GENOMIC DNA]</scope>
    <source>
        <strain evidence="2 3">MIT 96-1001</strain>
    </source>
</reference>
<accession>A0A4U8T1Z0</accession>
<keyword evidence="1" id="KW-0472">Membrane</keyword>
<comment type="caution">
    <text evidence="2">The sequence shown here is derived from an EMBL/GenBank/DDBJ whole genome shotgun (WGS) entry which is preliminary data.</text>
</comment>
<evidence type="ECO:0000313" key="3">
    <source>
        <dbReference type="Proteomes" id="UP000029921"/>
    </source>
</evidence>
<evidence type="ECO:0000313" key="2">
    <source>
        <dbReference type="EMBL" id="TLD93416.1"/>
    </source>
</evidence>
<gene>
    <name evidence="2" type="ORF">LS74_001420</name>
</gene>
<proteinExistence type="predicted"/>
<dbReference type="Proteomes" id="UP000029921">
    <property type="component" value="Unassembled WGS sequence"/>
</dbReference>
<evidence type="ECO:0000256" key="1">
    <source>
        <dbReference type="SAM" id="Phobius"/>
    </source>
</evidence>